<reference evidence="3 4" key="1">
    <citation type="submission" date="2020-04" db="EMBL/GenBank/DDBJ databases">
        <authorList>
            <person name="Klaysubun C."/>
            <person name="Duangmal K."/>
            <person name="Lipun K."/>
        </authorList>
    </citation>
    <scope>NUCLEOTIDE SEQUENCE [LARGE SCALE GENOMIC DNA]</scope>
    <source>
        <strain evidence="3 4">JCM 11839</strain>
    </source>
</reference>
<dbReference type="EMBL" id="JAAXKY010000062">
    <property type="protein sequence ID" value="NMH79218.1"/>
    <property type="molecule type" value="Genomic_DNA"/>
</dbReference>
<proteinExistence type="inferred from homology"/>
<evidence type="ECO:0000259" key="2">
    <source>
        <dbReference type="SMART" id="SM00822"/>
    </source>
</evidence>
<evidence type="ECO:0000313" key="3">
    <source>
        <dbReference type="EMBL" id="NMH79218.1"/>
    </source>
</evidence>
<feature type="domain" description="Ketoreductase" evidence="2">
    <location>
        <begin position="208"/>
        <end position="389"/>
    </location>
</feature>
<dbReference type="Proteomes" id="UP001296706">
    <property type="component" value="Unassembled WGS sequence"/>
</dbReference>
<dbReference type="PRINTS" id="PR00080">
    <property type="entry name" value="SDRFAMILY"/>
</dbReference>
<dbReference type="InterPro" id="IPR036291">
    <property type="entry name" value="NAD(P)-bd_dom_sf"/>
</dbReference>
<dbReference type="Pfam" id="PF13561">
    <property type="entry name" value="adh_short_C2"/>
    <property type="match status" value="1"/>
</dbReference>
<dbReference type="PANTHER" id="PTHR42760:SF78">
    <property type="entry name" value="3-OXOACYL-[ACYL-CARRIER-PROTEIN] REDUCTASE [NADH]"/>
    <property type="match status" value="1"/>
</dbReference>
<dbReference type="PRINTS" id="PR00081">
    <property type="entry name" value="GDHRDH"/>
</dbReference>
<gene>
    <name evidence="3" type="ORF">HF577_19255</name>
</gene>
<dbReference type="NCBIfam" id="NF006110">
    <property type="entry name" value="PRK08261.1"/>
    <property type="match status" value="1"/>
</dbReference>
<sequence length="447" mass="45926">MSNDTLRDLSQNQLVRRLGVPRIPVLRRYAPGQPLLDGPALVGAVGAGRYAEQIRALLKDADIADAAGDGTVAAAVLDATGVRTLDDLAAVREFLTPAVRRLAPSGRLLLLGPEPDAGDVEAAAAAQALDGLVRSAAKEVRAGATANLLVVHPDAPPAATDSAVRFFLSARSAYVDGQVVRVGVPVGPAQDPIGMDAPDEVVRPLAGRVAVVTGAARGIGAAIADTLARDGATVVAVDVPAAGESLSRVANRVGGTALQLDITTPDAADRLLAHVRERHGRLDVVVHNAGITRDKLLANMDADRWDAVLAVNLRAQLAINEALLADDLLSDTGRIVCIASTSGIAGNRGQTNYAASKAGVIGMVRALAPRFAERGVTVNAVAPGFIETEMTGKMPLGTREAGRRINSLRQGGLPVDVAETVGWLAEAETGGVTGQVVRVCGQSILGA</sequence>
<name>A0ABX1RFP1_9PSEU</name>
<dbReference type="RefSeq" id="WP_169397285.1">
    <property type="nucleotide sequence ID" value="NZ_BAAAJH010000006.1"/>
</dbReference>
<accession>A0ABX1RFP1</accession>
<dbReference type="InterPro" id="IPR020904">
    <property type="entry name" value="Sc_DH/Rdtase_CS"/>
</dbReference>
<dbReference type="PROSITE" id="PS00061">
    <property type="entry name" value="ADH_SHORT"/>
    <property type="match status" value="1"/>
</dbReference>
<dbReference type="SUPFAM" id="SSF51735">
    <property type="entry name" value="NAD(P)-binding Rossmann-fold domains"/>
    <property type="match status" value="1"/>
</dbReference>
<organism evidence="3 4">
    <name type="scientific">Pseudonocardia xinjiangensis</name>
    <dbReference type="NCBI Taxonomy" id="75289"/>
    <lineage>
        <taxon>Bacteria</taxon>
        <taxon>Bacillati</taxon>
        <taxon>Actinomycetota</taxon>
        <taxon>Actinomycetes</taxon>
        <taxon>Pseudonocardiales</taxon>
        <taxon>Pseudonocardiaceae</taxon>
        <taxon>Pseudonocardia</taxon>
    </lineage>
</organism>
<dbReference type="InterPro" id="IPR057326">
    <property type="entry name" value="KR_dom"/>
</dbReference>
<dbReference type="PANTHER" id="PTHR42760">
    <property type="entry name" value="SHORT-CHAIN DEHYDROGENASES/REDUCTASES FAMILY MEMBER"/>
    <property type="match status" value="1"/>
</dbReference>
<keyword evidence="4" id="KW-1185">Reference proteome</keyword>
<evidence type="ECO:0000313" key="4">
    <source>
        <dbReference type="Proteomes" id="UP001296706"/>
    </source>
</evidence>
<evidence type="ECO:0000256" key="1">
    <source>
        <dbReference type="ARBA" id="ARBA00006484"/>
    </source>
</evidence>
<dbReference type="SMART" id="SM00822">
    <property type="entry name" value="PKS_KR"/>
    <property type="match status" value="1"/>
</dbReference>
<dbReference type="Gene3D" id="3.40.50.720">
    <property type="entry name" value="NAD(P)-binding Rossmann-like Domain"/>
    <property type="match status" value="2"/>
</dbReference>
<comment type="similarity">
    <text evidence="1">Belongs to the short-chain dehydrogenases/reductases (SDR) family.</text>
</comment>
<protein>
    <submittedName>
        <fullName evidence="3">3-oxoacyl-ACP reductase</fullName>
    </submittedName>
</protein>
<comment type="caution">
    <text evidence="3">The sequence shown here is derived from an EMBL/GenBank/DDBJ whole genome shotgun (WGS) entry which is preliminary data.</text>
</comment>
<dbReference type="InterPro" id="IPR002347">
    <property type="entry name" value="SDR_fam"/>
</dbReference>